<feature type="binding site" evidence="13">
    <location>
        <position position="186"/>
    </location>
    <ligand>
        <name>Mg(2+)</name>
        <dbReference type="ChEBI" id="CHEBI:18420"/>
    </ligand>
</feature>
<feature type="binding site" evidence="12">
    <location>
        <position position="441"/>
    </location>
    <ligand>
        <name>thiamine diphosphate</name>
        <dbReference type="ChEBI" id="CHEBI:58937"/>
    </ligand>
</feature>
<dbReference type="SUPFAM" id="SSF52922">
    <property type="entry name" value="TK C-terminal domain-like"/>
    <property type="match status" value="1"/>
</dbReference>
<gene>
    <name evidence="16" type="ORF">WICPIJ_004834</name>
</gene>
<evidence type="ECO:0000256" key="1">
    <source>
        <dbReference type="ARBA" id="ARBA00001941"/>
    </source>
</evidence>
<dbReference type="EC" id="2.2.1.1" evidence="4"/>
<keyword evidence="7 13" id="KW-0460">Magnesium</keyword>
<dbReference type="Pfam" id="PF02779">
    <property type="entry name" value="Transket_pyr"/>
    <property type="match status" value="1"/>
</dbReference>
<dbReference type="InterPro" id="IPR055152">
    <property type="entry name" value="Transketolase-like_C_2"/>
</dbReference>
<evidence type="ECO:0000256" key="8">
    <source>
        <dbReference type="ARBA" id="ARBA00023052"/>
    </source>
</evidence>
<evidence type="ECO:0000256" key="10">
    <source>
        <dbReference type="PIRSR" id="PIRSR605478-1"/>
    </source>
</evidence>
<dbReference type="EMBL" id="JAEUBG010002673">
    <property type="protein sequence ID" value="KAH3684191.1"/>
    <property type="molecule type" value="Genomic_DNA"/>
</dbReference>
<dbReference type="AlphaFoldDB" id="A0A9P8Q525"/>
<dbReference type="OrthoDB" id="10267175at2759"/>
<evidence type="ECO:0000256" key="4">
    <source>
        <dbReference type="ARBA" id="ARBA00013152"/>
    </source>
</evidence>
<proteinExistence type="inferred from homology"/>
<dbReference type="FunFam" id="3.40.50.920:FF:000003">
    <property type="entry name" value="Transketolase"/>
    <property type="match status" value="1"/>
</dbReference>
<dbReference type="GO" id="GO:0006098">
    <property type="term" value="P:pentose-phosphate shunt"/>
    <property type="evidence" value="ECO:0007669"/>
    <property type="project" value="TreeGrafter"/>
</dbReference>
<dbReference type="SUPFAM" id="SSF52518">
    <property type="entry name" value="Thiamin diphosphate-binding fold (THDP-binding)"/>
    <property type="match status" value="2"/>
</dbReference>
<feature type="binding site" evidence="11">
    <location>
        <position position="382"/>
    </location>
    <ligand>
        <name>substrate</name>
    </ligand>
</feature>
<dbReference type="NCBIfam" id="TIGR00232">
    <property type="entry name" value="tktlase_bact"/>
    <property type="match status" value="1"/>
</dbReference>
<dbReference type="InterPro" id="IPR033247">
    <property type="entry name" value="Transketolase_fam"/>
</dbReference>
<sequence length="676" mass="73503">MSEIEQLAINTIGLLSVDQVAAANSGHPGAPLGLSTVAHAIWKQMRINPKNPDWINRDRFVLSNGHSVALLYSLLHLFGYPLALNDLKQFRQLGSKTPGHPEAETPGIDVTTGPLGQGISNAVGLAIAQKNFAARFNKPGYTLSDSYTYVVLGDGCLQEGVSSEASSLAGHLQLNNLIAFYDDNHITIDGNTNVSFTEDVNKRYEAYGWNVLHVQNGNTDLAAIQAALEQAKKSDKPTLIRLTTIIGYGSLQQGTHSVHGAPLKADDIKQLKTKFGFNPEESFVVPQEVYDYYQKETLTPGAAAEEEWNALFASYAKEYPTEAAEISRRLSGEFPEGWESQLPTYTPADKPLATRKLSEITLDNIFDNLPELIGGSADLTGSNLTRSKDAVDFQPENTGLGTYNGRYIRYGVREHGMGAIMNGISAFGAHYKPYGGTFLNFVSYAAGAVRLSALSGHPVIWVATHDSIGLGEDGPTHQPIETLAHFRATPNLKVWRPADGNEVSAAYKVALESNHTPSIIALSRQNLPQLEGSSIEKASKGAYVLKDAENPDVILLATGSEVEIAVNSTELLKANGINARVVSFPDFHTFDQQSKEYQLSVLPDGVPILSVEVLSPFGWSKYSHEQFGLSRFGASGKAPEVYKLFEFTPEGVAKRAEKTVAFYKGQQVRSPLNRAF</sequence>
<dbReference type="Pfam" id="PF00456">
    <property type="entry name" value="Transketolase_N"/>
    <property type="match status" value="1"/>
</dbReference>
<dbReference type="InterPro" id="IPR005478">
    <property type="entry name" value="Transketolase_bac-like"/>
</dbReference>
<keyword evidence="8 12" id="KW-0786">Thiamine pyrophosphate</keyword>
<comment type="cofactor">
    <cofactor evidence="13">
        <name>Mg(2+)</name>
        <dbReference type="ChEBI" id="CHEBI:18420"/>
    </cofactor>
    <text evidence="13">Binds 1 Mg(2+) ion per subunit. Can also utilize other divalent metal cations, such as Ca(2+), Mn(2+) and Co(2+).</text>
</comment>
<comment type="catalytic activity">
    <reaction evidence="9">
        <text>D-sedoheptulose 7-phosphate + D-glyceraldehyde 3-phosphate = aldehydo-D-ribose 5-phosphate + D-xylulose 5-phosphate</text>
        <dbReference type="Rhea" id="RHEA:10508"/>
        <dbReference type="ChEBI" id="CHEBI:57483"/>
        <dbReference type="ChEBI" id="CHEBI:57737"/>
        <dbReference type="ChEBI" id="CHEBI:58273"/>
        <dbReference type="ChEBI" id="CHEBI:59776"/>
        <dbReference type="EC" id="2.2.1.1"/>
    </reaction>
</comment>
<feature type="binding site" evidence="11">
    <location>
        <position position="524"/>
    </location>
    <ligand>
        <name>substrate</name>
    </ligand>
</feature>
<feature type="binding site" evidence="11">
    <location>
        <position position="259"/>
    </location>
    <ligand>
        <name>substrate</name>
    </ligand>
</feature>
<reference evidence="16" key="1">
    <citation type="journal article" date="2021" name="Open Biol.">
        <title>Shared evolutionary footprints suggest mitochondrial oxidative damage underlies multiple complex I losses in fungi.</title>
        <authorList>
            <person name="Schikora-Tamarit M.A."/>
            <person name="Marcet-Houben M."/>
            <person name="Nosek J."/>
            <person name="Gabaldon T."/>
        </authorList>
    </citation>
    <scope>NUCLEOTIDE SEQUENCE</scope>
    <source>
        <strain evidence="16">CBS2887</strain>
    </source>
</reference>
<feature type="binding site" evidence="11">
    <location>
        <position position="477"/>
    </location>
    <ligand>
        <name>substrate</name>
    </ligand>
</feature>
<keyword evidence="5" id="KW-0808">Transferase</keyword>
<evidence type="ECO:0000256" key="2">
    <source>
        <dbReference type="ARBA" id="ARBA00007131"/>
    </source>
</evidence>
<name>A0A9P8Q525_WICPI</name>
<dbReference type="SMART" id="SM00861">
    <property type="entry name" value="Transket_pyr"/>
    <property type="match status" value="1"/>
</dbReference>
<dbReference type="PANTHER" id="PTHR43522">
    <property type="entry name" value="TRANSKETOLASE"/>
    <property type="match status" value="1"/>
</dbReference>
<evidence type="ECO:0000256" key="11">
    <source>
        <dbReference type="PIRSR" id="PIRSR605478-2"/>
    </source>
</evidence>
<evidence type="ECO:0000256" key="7">
    <source>
        <dbReference type="ARBA" id="ARBA00022842"/>
    </source>
</evidence>
<feature type="binding site" evidence="11">
    <location>
        <position position="27"/>
    </location>
    <ligand>
        <name>substrate</name>
    </ligand>
</feature>
<feature type="binding site" evidence="11">
    <location>
        <position position="355"/>
    </location>
    <ligand>
        <name>substrate</name>
    </ligand>
</feature>
<evidence type="ECO:0000256" key="13">
    <source>
        <dbReference type="PIRSR" id="PIRSR605478-4"/>
    </source>
</evidence>
<comment type="similarity">
    <text evidence="2">Belongs to the transketolase family.</text>
</comment>
<feature type="binding site" evidence="12">
    <location>
        <position position="184"/>
    </location>
    <ligand>
        <name>thiamine diphosphate</name>
        <dbReference type="ChEBI" id="CHEBI:58937"/>
    </ligand>
</feature>
<dbReference type="InterPro" id="IPR009014">
    <property type="entry name" value="Transketo_C/PFOR_II"/>
</dbReference>
<organism evidence="16 17">
    <name type="scientific">Wickerhamomyces pijperi</name>
    <name type="common">Yeast</name>
    <name type="synonym">Pichia pijperi</name>
    <dbReference type="NCBI Taxonomy" id="599730"/>
    <lineage>
        <taxon>Eukaryota</taxon>
        <taxon>Fungi</taxon>
        <taxon>Dikarya</taxon>
        <taxon>Ascomycota</taxon>
        <taxon>Saccharomycotina</taxon>
        <taxon>Saccharomycetes</taxon>
        <taxon>Phaffomycetales</taxon>
        <taxon>Wickerhamomycetaceae</taxon>
        <taxon>Wickerhamomyces</taxon>
    </lineage>
</organism>
<dbReference type="GO" id="GO:0004802">
    <property type="term" value="F:transketolase activity"/>
    <property type="evidence" value="ECO:0007669"/>
    <property type="project" value="UniProtKB-EC"/>
</dbReference>
<evidence type="ECO:0000256" key="14">
    <source>
        <dbReference type="PIRSR" id="PIRSR605478-5"/>
    </source>
</evidence>
<feature type="binding site" evidence="13">
    <location>
        <position position="184"/>
    </location>
    <ligand>
        <name>Mg(2+)</name>
        <dbReference type="ChEBI" id="CHEBI:18420"/>
    </ligand>
</feature>
<evidence type="ECO:0000256" key="5">
    <source>
        <dbReference type="ARBA" id="ARBA00022679"/>
    </source>
</evidence>
<evidence type="ECO:0000313" key="17">
    <source>
        <dbReference type="Proteomes" id="UP000774326"/>
    </source>
</evidence>
<dbReference type="FunFam" id="3.40.50.970:FF:000003">
    <property type="entry name" value="Transketolase"/>
    <property type="match status" value="1"/>
</dbReference>
<feature type="domain" description="Transketolase-like pyrimidine-binding" evidence="15">
    <location>
        <begin position="352"/>
        <end position="529"/>
    </location>
</feature>
<comment type="cofactor">
    <cofactor evidence="1">
        <name>Co(2+)</name>
        <dbReference type="ChEBI" id="CHEBI:48828"/>
    </cofactor>
</comment>
<feature type="site" description="Important for catalytic activity" evidence="14">
    <location>
        <position position="27"/>
    </location>
</feature>
<evidence type="ECO:0000256" key="3">
    <source>
        <dbReference type="ARBA" id="ARBA00011738"/>
    </source>
</evidence>
<dbReference type="InterPro" id="IPR020826">
    <property type="entry name" value="Transketolase_BS"/>
</dbReference>
<keyword evidence="17" id="KW-1185">Reference proteome</keyword>
<keyword evidence="6 13" id="KW-0479">Metal-binding</keyword>
<dbReference type="FunFam" id="3.40.50.970:FF:000004">
    <property type="entry name" value="Transketolase"/>
    <property type="match status" value="1"/>
</dbReference>
<dbReference type="PROSITE" id="PS00802">
    <property type="entry name" value="TRANSKETOLASE_2"/>
    <property type="match status" value="1"/>
</dbReference>
<feature type="binding site" evidence="11">
    <location>
        <position position="465"/>
    </location>
    <ligand>
        <name>substrate</name>
    </ligand>
</feature>
<feature type="active site" description="Proton donor" evidence="10">
    <location>
        <position position="414"/>
    </location>
</feature>
<evidence type="ECO:0000313" key="16">
    <source>
        <dbReference type="EMBL" id="KAH3684191.1"/>
    </source>
</evidence>
<feature type="binding site" evidence="11">
    <location>
        <position position="473"/>
    </location>
    <ligand>
        <name>substrate</name>
    </ligand>
</feature>
<protein>
    <recommendedName>
        <fullName evidence="4">transketolase</fullName>
        <ecNumber evidence="4">2.2.1.1</ecNumber>
    </recommendedName>
</protein>
<dbReference type="PANTHER" id="PTHR43522:SF2">
    <property type="entry name" value="TRANSKETOLASE 1-RELATED"/>
    <property type="match status" value="1"/>
</dbReference>
<feature type="binding site" evidence="12">
    <location>
        <position position="155"/>
    </location>
    <ligand>
        <name>thiamine diphosphate</name>
        <dbReference type="ChEBI" id="CHEBI:58937"/>
    </ligand>
</feature>
<dbReference type="GO" id="GO:0046872">
    <property type="term" value="F:metal ion binding"/>
    <property type="evidence" value="ECO:0007669"/>
    <property type="project" value="UniProtKB-KW"/>
</dbReference>
<accession>A0A9P8Q525</accession>
<dbReference type="Proteomes" id="UP000774326">
    <property type="component" value="Unassembled WGS sequence"/>
</dbReference>
<comment type="subunit">
    <text evidence="3">Homodimer.</text>
</comment>
<dbReference type="CDD" id="cd07033">
    <property type="entry name" value="TPP_PYR_DXS_TK_like"/>
    <property type="match status" value="1"/>
</dbReference>
<feature type="binding site" evidence="12">
    <location>
        <position position="66"/>
    </location>
    <ligand>
        <name>thiamine diphosphate</name>
        <dbReference type="ChEBI" id="CHEBI:58937"/>
    </ligand>
</feature>
<comment type="cofactor">
    <cofactor evidence="12">
        <name>thiamine diphosphate</name>
        <dbReference type="ChEBI" id="CHEBI:58937"/>
    </cofactor>
    <text evidence="12">Binds 1 thiamine pyrophosphate per subunit. During the reaction, the substrate forms a covalent intermediate with the cofactor.</text>
</comment>
<evidence type="ECO:0000256" key="9">
    <source>
        <dbReference type="ARBA" id="ARBA00049473"/>
    </source>
</evidence>
<feature type="site" description="Important for catalytic activity" evidence="14">
    <location>
        <position position="259"/>
    </location>
</feature>
<dbReference type="Pfam" id="PF22613">
    <property type="entry name" value="Transketolase_C_1"/>
    <property type="match status" value="1"/>
</dbReference>
<dbReference type="Gene3D" id="3.40.50.920">
    <property type="match status" value="1"/>
</dbReference>
<feature type="binding site" evidence="12">
    <location>
        <begin position="113"/>
        <end position="115"/>
    </location>
    <ligand>
        <name>thiamine diphosphate</name>
        <dbReference type="ChEBI" id="CHEBI:58937"/>
    </ligand>
</feature>
<dbReference type="InterPro" id="IPR029061">
    <property type="entry name" value="THDP-binding"/>
</dbReference>
<dbReference type="InterPro" id="IPR005474">
    <property type="entry name" value="Transketolase_N"/>
</dbReference>
<comment type="caution">
    <text evidence="16">The sequence shown here is derived from an EMBL/GenBank/DDBJ whole genome shotgun (WGS) entry which is preliminary data.</text>
</comment>
<dbReference type="GO" id="GO:0005634">
    <property type="term" value="C:nucleus"/>
    <property type="evidence" value="ECO:0007669"/>
    <property type="project" value="TreeGrafter"/>
</dbReference>
<evidence type="ECO:0000256" key="12">
    <source>
        <dbReference type="PIRSR" id="PIRSR605478-3"/>
    </source>
</evidence>
<reference evidence="16" key="2">
    <citation type="submission" date="2021-01" db="EMBL/GenBank/DDBJ databases">
        <authorList>
            <person name="Schikora-Tamarit M.A."/>
        </authorList>
    </citation>
    <scope>NUCLEOTIDE SEQUENCE</scope>
    <source>
        <strain evidence="16">CBS2887</strain>
    </source>
</reference>
<dbReference type="GO" id="GO:0005829">
    <property type="term" value="C:cytosol"/>
    <property type="evidence" value="ECO:0007669"/>
    <property type="project" value="TreeGrafter"/>
</dbReference>
<dbReference type="CDD" id="cd02012">
    <property type="entry name" value="TPP_TK"/>
    <property type="match status" value="1"/>
</dbReference>
<feature type="binding site" evidence="12">
    <location>
        <position position="259"/>
    </location>
    <ligand>
        <name>thiamine diphosphate</name>
        <dbReference type="ChEBI" id="CHEBI:58937"/>
    </ligand>
</feature>
<feature type="binding site" evidence="13">
    <location>
        <position position="154"/>
    </location>
    <ligand>
        <name>Mg(2+)</name>
        <dbReference type="ChEBI" id="CHEBI:18420"/>
    </ligand>
</feature>
<dbReference type="Gene3D" id="3.40.50.970">
    <property type="match status" value="2"/>
</dbReference>
<dbReference type="InterPro" id="IPR005475">
    <property type="entry name" value="Transketolase-like_Pyr-bd"/>
</dbReference>
<evidence type="ECO:0000259" key="15">
    <source>
        <dbReference type="SMART" id="SM00861"/>
    </source>
</evidence>
<evidence type="ECO:0000256" key="6">
    <source>
        <dbReference type="ARBA" id="ARBA00022723"/>
    </source>
</evidence>